<dbReference type="Pfam" id="PF01547">
    <property type="entry name" value="SBP_bac_1"/>
    <property type="match status" value="1"/>
</dbReference>
<dbReference type="SUPFAM" id="SSF53850">
    <property type="entry name" value="Periplasmic binding protein-like II"/>
    <property type="match status" value="1"/>
</dbReference>
<dbReference type="EMBL" id="RCUY01000005">
    <property type="protein sequence ID" value="RLP82930.1"/>
    <property type="molecule type" value="Genomic_DNA"/>
</dbReference>
<dbReference type="Proteomes" id="UP000269438">
    <property type="component" value="Unassembled WGS sequence"/>
</dbReference>
<name>A0A3L7ATR6_9MICO</name>
<dbReference type="PROSITE" id="PS51257">
    <property type="entry name" value="PROKAR_LIPOPROTEIN"/>
    <property type="match status" value="1"/>
</dbReference>
<keyword evidence="1" id="KW-0732">Signal</keyword>
<dbReference type="InterPro" id="IPR006059">
    <property type="entry name" value="SBP"/>
</dbReference>
<evidence type="ECO:0000313" key="3">
    <source>
        <dbReference type="Proteomes" id="UP000269438"/>
    </source>
</evidence>
<dbReference type="RefSeq" id="WP_121688070.1">
    <property type="nucleotide sequence ID" value="NZ_RCUY01000005.1"/>
</dbReference>
<dbReference type="InterPro" id="IPR050490">
    <property type="entry name" value="Bact_solute-bd_prot1"/>
</dbReference>
<accession>A0A3L7ATR6</accession>
<feature type="signal peptide" evidence="1">
    <location>
        <begin position="1"/>
        <end position="28"/>
    </location>
</feature>
<evidence type="ECO:0000313" key="2">
    <source>
        <dbReference type="EMBL" id="RLP82930.1"/>
    </source>
</evidence>
<sequence length="427" mass="44026">MSRFSPSRTLALAASLAGITLLAGCSAAATPDASASTTPVADVTIVSGQSAQNGDLLRGIFDRYNASASTAKVTLNLTADSDVDTAQKALVDIAAGHGPDAVRVTNATYQTLIDAGVAQPADACLAAESGLNKDLISGITVNKHVYQVPWYVTPNALFYNAKLFTQAGLDPNTPPTTLAEFHAAAKAIAATGAAGGTAYFGNDFNFQSYLASLGSQVYTPASKKLTVDTPAAASVFDTFAAMAKDGSSPVYTNFFADANEAFASGKLGMIVTSASGYPALKANGNADIRIAPVPAADGGKAVATTSTNGFVITTKDPSRQKAVCTALRSLLTPESVTETVTKTATIPLLTSTITDPKQLAPVYAANPGWAAVRDQKTVPWISLPGTANAEYSKLYTDTQLKVLRGDQDGKAAAKDLQTQTEQILAAR</sequence>
<dbReference type="OrthoDB" id="2509690at2"/>
<organism evidence="2 3">
    <name type="scientific">Mycetocola lacteus</name>
    <dbReference type="NCBI Taxonomy" id="76637"/>
    <lineage>
        <taxon>Bacteria</taxon>
        <taxon>Bacillati</taxon>
        <taxon>Actinomycetota</taxon>
        <taxon>Actinomycetes</taxon>
        <taxon>Micrococcales</taxon>
        <taxon>Microbacteriaceae</taxon>
        <taxon>Mycetocola</taxon>
    </lineage>
</organism>
<comment type="caution">
    <text evidence="2">The sequence shown here is derived from an EMBL/GenBank/DDBJ whole genome shotgun (WGS) entry which is preliminary data.</text>
</comment>
<reference evidence="2 3" key="1">
    <citation type="submission" date="2018-10" db="EMBL/GenBank/DDBJ databases">
        <authorList>
            <person name="Li J."/>
        </authorList>
    </citation>
    <scope>NUCLEOTIDE SEQUENCE [LARGE SCALE GENOMIC DNA]</scope>
    <source>
        <strain evidence="2 3">JCM 11654</strain>
    </source>
</reference>
<dbReference type="PANTHER" id="PTHR43649:SF12">
    <property type="entry name" value="DIACETYLCHITOBIOSE BINDING PROTEIN DASA"/>
    <property type="match status" value="1"/>
</dbReference>
<dbReference type="Gene3D" id="3.40.190.10">
    <property type="entry name" value="Periplasmic binding protein-like II"/>
    <property type="match status" value="1"/>
</dbReference>
<proteinExistence type="predicted"/>
<feature type="chain" id="PRO_5038624585" evidence="1">
    <location>
        <begin position="29"/>
        <end position="427"/>
    </location>
</feature>
<dbReference type="PANTHER" id="PTHR43649">
    <property type="entry name" value="ARABINOSE-BINDING PROTEIN-RELATED"/>
    <property type="match status" value="1"/>
</dbReference>
<keyword evidence="3" id="KW-1185">Reference proteome</keyword>
<protein>
    <submittedName>
        <fullName evidence="2">Extracellular solute-binding protein</fullName>
    </submittedName>
</protein>
<gene>
    <name evidence="2" type="ORF">D9V34_06685</name>
</gene>
<evidence type="ECO:0000256" key="1">
    <source>
        <dbReference type="SAM" id="SignalP"/>
    </source>
</evidence>
<dbReference type="AlphaFoldDB" id="A0A3L7ATR6"/>